<gene>
    <name evidence="12" type="ORF">J2S02_002712</name>
</gene>
<comment type="catalytic activity">
    <reaction evidence="1">
        <text>ATP + protein L-histidine = ADP + protein N-phospho-L-histidine.</text>
        <dbReference type="EC" id="2.7.13.3"/>
    </reaction>
</comment>
<organism evidence="12 13">
    <name type="scientific">Metabacillus niabensis</name>
    <dbReference type="NCBI Taxonomy" id="324854"/>
    <lineage>
        <taxon>Bacteria</taxon>
        <taxon>Bacillati</taxon>
        <taxon>Bacillota</taxon>
        <taxon>Bacilli</taxon>
        <taxon>Bacillales</taxon>
        <taxon>Bacillaceae</taxon>
        <taxon>Metabacillus</taxon>
    </lineage>
</organism>
<keyword evidence="10" id="KW-0812">Transmembrane</keyword>
<keyword evidence="9" id="KW-0175">Coiled coil</keyword>
<dbReference type="InterPro" id="IPR003594">
    <property type="entry name" value="HATPase_dom"/>
</dbReference>
<evidence type="ECO:0000256" key="2">
    <source>
        <dbReference type="ARBA" id="ARBA00012438"/>
    </source>
</evidence>
<accession>A0ABT9Z2C3</accession>
<feature type="transmembrane region" description="Helical" evidence="10">
    <location>
        <begin position="107"/>
        <end position="125"/>
    </location>
</feature>
<feature type="transmembrane region" description="Helical" evidence="10">
    <location>
        <begin position="82"/>
        <end position="98"/>
    </location>
</feature>
<evidence type="ECO:0000256" key="3">
    <source>
        <dbReference type="ARBA" id="ARBA00022553"/>
    </source>
</evidence>
<keyword evidence="13" id="KW-1185">Reference proteome</keyword>
<dbReference type="InterPro" id="IPR050482">
    <property type="entry name" value="Sensor_HK_TwoCompSys"/>
</dbReference>
<keyword evidence="10" id="KW-0472">Membrane</keyword>
<keyword evidence="7" id="KW-0067">ATP-binding</keyword>
<evidence type="ECO:0000256" key="7">
    <source>
        <dbReference type="ARBA" id="ARBA00022840"/>
    </source>
</evidence>
<evidence type="ECO:0000256" key="5">
    <source>
        <dbReference type="ARBA" id="ARBA00022741"/>
    </source>
</evidence>
<evidence type="ECO:0000256" key="6">
    <source>
        <dbReference type="ARBA" id="ARBA00022777"/>
    </source>
</evidence>
<keyword evidence="4" id="KW-0808">Transferase</keyword>
<evidence type="ECO:0000259" key="11">
    <source>
        <dbReference type="SMART" id="SM00387"/>
    </source>
</evidence>
<evidence type="ECO:0000256" key="1">
    <source>
        <dbReference type="ARBA" id="ARBA00000085"/>
    </source>
</evidence>
<evidence type="ECO:0000256" key="4">
    <source>
        <dbReference type="ARBA" id="ARBA00022679"/>
    </source>
</evidence>
<evidence type="ECO:0000256" key="10">
    <source>
        <dbReference type="SAM" id="Phobius"/>
    </source>
</evidence>
<name>A0ABT9Z2C3_9BACI</name>
<comment type="caution">
    <text evidence="12">The sequence shown here is derived from an EMBL/GenBank/DDBJ whole genome shotgun (WGS) entry which is preliminary data.</text>
</comment>
<protein>
    <recommendedName>
        <fullName evidence="2">histidine kinase</fullName>
        <ecNumber evidence="2">2.7.13.3</ecNumber>
    </recommendedName>
</protein>
<feature type="domain" description="Histidine kinase/HSP90-like ATPase" evidence="11">
    <location>
        <begin position="301"/>
        <end position="391"/>
    </location>
</feature>
<evidence type="ECO:0000313" key="13">
    <source>
        <dbReference type="Proteomes" id="UP001232245"/>
    </source>
</evidence>
<dbReference type="Proteomes" id="UP001232245">
    <property type="component" value="Unassembled WGS sequence"/>
</dbReference>
<dbReference type="Pfam" id="PF02518">
    <property type="entry name" value="HATPase_c"/>
    <property type="match status" value="1"/>
</dbReference>
<keyword evidence="10" id="KW-1133">Transmembrane helix</keyword>
<dbReference type="Gene3D" id="1.20.5.1930">
    <property type="match status" value="1"/>
</dbReference>
<keyword evidence="6 12" id="KW-0418">Kinase</keyword>
<feature type="coiled-coil region" evidence="9">
    <location>
        <begin position="151"/>
        <end position="178"/>
    </location>
</feature>
<keyword evidence="8" id="KW-0902">Two-component regulatory system</keyword>
<dbReference type="SUPFAM" id="SSF55874">
    <property type="entry name" value="ATPase domain of HSP90 chaperone/DNA topoisomerase II/histidine kinase"/>
    <property type="match status" value="1"/>
</dbReference>
<dbReference type="InterPro" id="IPR036890">
    <property type="entry name" value="HATPase_C_sf"/>
</dbReference>
<evidence type="ECO:0000256" key="9">
    <source>
        <dbReference type="SAM" id="Coils"/>
    </source>
</evidence>
<feature type="transmembrane region" description="Helical" evidence="10">
    <location>
        <begin position="9"/>
        <end position="25"/>
    </location>
</feature>
<sequence length="400" mass="45423">MNFTLLKSIRLVMFVLISYIYYFNLGSHTTIQFIFVMVASIGFCINHIMLITSFGKNYFPILIVMDSILTIGFVFLFPGSTLYLILFGVNAVTIFLFSESQKVITRFSVGFFLVWGGCIYYTYYATGVIDVMSNIVNFTFILFSAVVGRLIHKLELAQVENEKQYEELQKTHDALKDAHQQLHLFSQQVEELTLIRERNRISGEIHDTVGHKMTALLVQLQVAKELLDIQPEKSKQTVLLCEELARNALQEIRLSVRTLKDTDKPQSFITVTRKILEDYQKMTGLKSSFQLHGDASRIPISMQLDITRVIQESITNAVRHGQATECQIKIEVTDMAVEAMINDNGKGSSEISPGFGLKHMRERVIEHGGRIVFEGMPDTGFIVKASFPLKEIRWQIGGGQ</sequence>
<keyword evidence="3" id="KW-0597">Phosphoprotein</keyword>
<dbReference type="EC" id="2.7.13.3" evidence="2"/>
<dbReference type="CDD" id="cd16917">
    <property type="entry name" value="HATPase_UhpB-NarQ-NarX-like"/>
    <property type="match status" value="1"/>
</dbReference>
<feature type="transmembrane region" description="Helical" evidence="10">
    <location>
        <begin position="31"/>
        <end position="51"/>
    </location>
</feature>
<evidence type="ECO:0000256" key="8">
    <source>
        <dbReference type="ARBA" id="ARBA00023012"/>
    </source>
</evidence>
<dbReference type="SMART" id="SM00387">
    <property type="entry name" value="HATPase_c"/>
    <property type="match status" value="1"/>
</dbReference>
<dbReference type="RefSeq" id="WP_145581125.1">
    <property type="nucleotide sequence ID" value="NZ_CADEPK010000033.1"/>
</dbReference>
<reference evidence="12 13" key="1">
    <citation type="submission" date="2023-07" db="EMBL/GenBank/DDBJ databases">
        <title>Genomic Encyclopedia of Type Strains, Phase IV (KMG-IV): sequencing the most valuable type-strain genomes for metagenomic binning, comparative biology and taxonomic classification.</title>
        <authorList>
            <person name="Goeker M."/>
        </authorList>
    </citation>
    <scope>NUCLEOTIDE SEQUENCE [LARGE SCALE GENOMIC DNA]</scope>
    <source>
        <strain evidence="12 13">DSM 17723</strain>
    </source>
</reference>
<keyword evidence="5" id="KW-0547">Nucleotide-binding</keyword>
<dbReference type="GO" id="GO:0016301">
    <property type="term" value="F:kinase activity"/>
    <property type="evidence" value="ECO:0007669"/>
    <property type="project" value="UniProtKB-KW"/>
</dbReference>
<dbReference type="InterPro" id="IPR011712">
    <property type="entry name" value="Sig_transdc_His_kin_sub3_dim/P"/>
</dbReference>
<dbReference type="Gene3D" id="3.30.565.10">
    <property type="entry name" value="Histidine kinase-like ATPase, C-terminal domain"/>
    <property type="match status" value="1"/>
</dbReference>
<dbReference type="Pfam" id="PF07730">
    <property type="entry name" value="HisKA_3"/>
    <property type="match status" value="1"/>
</dbReference>
<dbReference type="PANTHER" id="PTHR24421:SF10">
    <property type="entry name" value="NITRATE_NITRITE SENSOR PROTEIN NARQ"/>
    <property type="match status" value="1"/>
</dbReference>
<evidence type="ECO:0000313" key="12">
    <source>
        <dbReference type="EMBL" id="MDQ0226367.1"/>
    </source>
</evidence>
<dbReference type="PANTHER" id="PTHR24421">
    <property type="entry name" value="NITRATE/NITRITE SENSOR PROTEIN NARX-RELATED"/>
    <property type="match status" value="1"/>
</dbReference>
<proteinExistence type="predicted"/>
<dbReference type="EMBL" id="JAUSTZ010000005">
    <property type="protein sequence ID" value="MDQ0226367.1"/>
    <property type="molecule type" value="Genomic_DNA"/>
</dbReference>